<evidence type="ECO:0000256" key="5">
    <source>
        <dbReference type="ARBA" id="ARBA00023136"/>
    </source>
</evidence>
<keyword evidence="4 8" id="KW-1133">Transmembrane helix</keyword>
<sequence length="264" mass="28786">MPVTHADLAPGRRTSDLGSKWGAFLMALSILCGLCCFILCLFAETTRSVATWVLSSTEGGGERYECLYSGSGKTPLLCSAGAFLSLAIGMVMGHSYVLVAVSKAPPPALIAWNPDDSRQANSLTWHAALFFVTTWVCFAVGEVLLMIGVGVESGHLIKWSRPRLSCLVVRPGLFLSAGVFGLTTVFLASGLYLTALRALRLSQEEEIVRREVLNTFILYASPPRSPRHRTMANVLRSSSIRQEQLDQPQHRDPPSDNKSMTLLE</sequence>
<evidence type="ECO:0000256" key="1">
    <source>
        <dbReference type="ARBA" id="ARBA00004127"/>
    </source>
</evidence>
<organism evidence="9 10">
    <name type="scientific">Coptis chinensis</name>
    <dbReference type="NCBI Taxonomy" id="261450"/>
    <lineage>
        <taxon>Eukaryota</taxon>
        <taxon>Viridiplantae</taxon>
        <taxon>Streptophyta</taxon>
        <taxon>Embryophyta</taxon>
        <taxon>Tracheophyta</taxon>
        <taxon>Spermatophyta</taxon>
        <taxon>Magnoliopsida</taxon>
        <taxon>Ranunculales</taxon>
        <taxon>Ranunculaceae</taxon>
        <taxon>Coptidoideae</taxon>
        <taxon>Coptis</taxon>
    </lineage>
</organism>
<feature type="transmembrane region" description="Helical" evidence="8">
    <location>
        <begin position="127"/>
        <end position="151"/>
    </location>
</feature>
<comment type="similarity">
    <text evidence="6">Belongs to the DESIGUAL family.</text>
</comment>
<dbReference type="AlphaFoldDB" id="A0A835HXX6"/>
<evidence type="ECO:0000256" key="6">
    <source>
        <dbReference type="ARBA" id="ARBA00029467"/>
    </source>
</evidence>
<dbReference type="Pfam" id="PF06749">
    <property type="entry name" value="DUF1218"/>
    <property type="match status" value="1"/>
</dbReference>
<feature type="region of interest" description="Disordered" evidence="7">
    <location>
        <begin position="242"/>
        <end position="264"/>
    </location>
</feature>
<accession>A0A835HXX6</accession>
<protein>
    <submittedName>
        <fullName evidence="9">Uncharacterized protein</fullName>
    </submittedName>
</protein>
<dbReference type="InterPro" id="IPR052222">
    <property type="entry name" value="DESIGUAL"/>
</dbReference>
<feature type="transmembrane region" description="Helical" evidence="8">
    <location>
        <begin position="76"/>
        <end position="99"/>
    </location>
</feature>
<reference evidence="9 10" key="1">
    <citation type="submission" date="2020-10" db="EMBL/GenBank/DDBJ databases">
        <title>The Coptis chinensis genome and diversification of protoberbering-type alkaloids.</title>
        <authorList>
            <person name="Wang B."/>
            <person name="Shu S."/>
            <person name="Song C."/>
            <person name="Liu Y."/>
        </authorList>
    </citation>
    <scope>NUCLEOTIDE SEQUENCE [LARGE SCALE GENOMIC DNA]</scope>
    <source>
        <strain evidence="9">HL-2020</strain>
        <tissue evidence="9">Leaf</tissue>
    </source>
</reference>
<dbReference type="PANTHER" id="PTHR31769">
    <property type="entry name" value="OS07G0462200 PROTEIN-RELATED"/>
    <property type="match status" value="1"/>
</dbReference>
<keyword evidence="3" id="KW-0732">Signal</keyword>
<comment type="caution">
    <text evidence="9">The sequence shown here is derived from an EMBL/GenBank/DDBJ whole genome shotgun (WGS) entry which is preliminary data.</text>
</comment>
<evidence type="ECO:0000256" key="4">
    <source>
        <dbReference type="ARBA" id="ARBA00022989"/>
    </source>
</evidence>
<evidence type="ECO:0000256" key="8">
    <source>
        <dbReference type="SAM" id="Phobius"/>
    </source>
</evidence>
<keyword evidence="5 8" id="KW-0472">Membrane</keyword>
<evidence type="ECO:0000313" key="10">
    <source>
        <dbReference type="Proteomes" id="UP000631114"/>
    </source>
</evidence>
<dbReference type="Proteomes" id="UP000631114">
    <property type="component" value="Unassembled WGS sequence"/>
</dbReference>
<feature type="transmembrane region" description="Helical" evidence="8">
    <location>
        <begin position="21"/>
        <end position="42"/>
    </location>
</feature>
<dbReference type="GO" id="GO:0012505">
    <property type="term" value="C:endomembrane system"/>
    <property type="evidence" value="ECO:0007669"/>
    <property type="project" value="UniProtKB-SubCell"/>
</dbReference>
<name>A0A835HXX6_9MAGN</name>
<dbReference type="EMBL" id="JADFTS010000005">
    <property type="protein sequence ID" value="KAF9607199.1"/>
    <property type="molecule type" value="Genomic_DNA"/>
</dbReference>
<dbReference type="OrthoDB" id="1861835at2759"/>
<evidence type="ECO:0000256" key="2">
    <source>
        <dbReference type="ARBA" id="ARBA00022692"/>
    </source>
</evidence>
<comment type="subcellular location">
    <subcellularLocation>
        <location evidence="1">Endomembrane system</location>
        <topology evidence="1">Multi-pass membrane protein</topology>
    </subcellularLocation>
</comment>
<feature type="transmembrane region" description="Helical" evidence="8">
    <location>
        <begin position="172"/>
        <end position="193"/>
    </location>
</feature>
<dbReference type="InterPro" id="IPR009606">
    <property type="entry name" value="DEAL/Modifying_wall_lignin1/2"/>
</dbReference>
<keyword evidence="2 8" id="KW-0812">Transmembrane</keyword>
<gene>
    <name evidence="9" type="ORF">IFM89_033406</name>
</gene>
<keyword evidence="10" id="KW-1185">Reference proteome</keyword>
<evidence type="ECO:0000313" key="9">
    <source>
        <dbReference type="EMBL" id="KAF9607199.1"/>
    </source>
</evidence>
<proteinExistence type="inferred from homology"/>
<evidence type="ECO:0000256" key="7">
    <source>
        <dbReference type="SAM" id="MobiDB-lite"/>
    </source>
</evidence>
<evidence type="ECO:0000256" key="3">
    <source>
        <dbReference type="ARBA" id="ARBA00022729"/>
    </source>
</evidence>